<gene>
    <name evidence="2" type="ORF">RU97_GL001617</name>
</gene>
<reference evidence="2 3" key="1">
    <citation type="submission" date="2014-12" db="EMBL/GenBank/DDBJ databases">
        <title>Draft genome sequences of 29 type strains of Enterococci.</title>
        <authorList>
            <person name="Zhong Z."/>
            <person name="Sun Z."/>
            <person name="Liu W."/>
            <person name="Zhang W."/>
            <person name="Zhang H."/>
        </authorList>
    </citation>
    <scope>NUCLEOTIDE SEQUENCE [LARGE SCALE GENOMIC DNA]</scope>
    <source>
        <strain evidence="2 3">DSM 17029</strain>
    </source>
</reference>
<keyword evidence="1" id="KW-0812">Transmembrane</keyword>
<accession>A0A1L8RGU3</accession>
<feature type="transmembrane region" description="Helical" evidence="1">
    <location>
        <begin position="26"/>
        <end position="48"/>
    </location>
</feature>
<comment type="caution">
    <text evidence="2">The sequence shown here is derived from an EMBL/GenBank/DDBJ whole genome shotgun (WGS) entry which is preliminary data.</text>
</comment>
<evidence type="ECO:0000256" key="1">
    <source>
        <dbReference type="SAM" id="Phobius"/>
    </source>
</evidence>
<keyword evidence="1" id="KW-0472">Membrane</keyword>
<organism evidence="2 3">
    <name type="scientific">Enterococcus canis</name>
    <dbReference type="NCBI Taxonomy" id="214095"/>
    <lineage>
        <taxon>Bacteria</taxon>
        <taxon>Bacillati</taxon>
        <taxon>Bacillota</taxon>
        <taxon>Bacilli</taxon>
        <taxon>Lactobacillales</taxon>
        <taxon>Enterococcaceae</taxon>
        <taxon>Enterococcus</taxon>
    </lineage>
</organism>
<feature type="transmembrane region" description="Helical" evidence="1">
    <location>
        <begin position="88"/>
        <end position="107"/>
    </location>
</feature>
<evidence type="ECO:0000313" key="3">
    <source>
        <dbReference type="Proteomes" id="UP000181884"/>
    </source>
</evidence>
<dbReference type="PANTHER" id="PTHR20992:SF9">
    <property type="entry name" value="AT15442P-RELATED"/>
    <property type="match status" value="1"/>
</dbReference>
<keyword evidence="1" id="KW-1133">Transmembrane helix</keyword>
<dbReference type="Proteomes" id="UP000181884">
    <property type="component" value="Unassembled WGS sequence"/>
</dbReference>
<sequence length="213" mass="22392">MVMTNEHQNKQFIRANSLKKHISDNLVLDWSDFMILFCAIVIASVGLAEENSPIIVGSMLISPLMDPLLGIGYGGVLRNKKLFLKGCLLLFLQIVVAIIASTIYFLLAPDATVNQAILDRTSLSIGIAIVAFFGGLAAIIGSAKKDSGNILPGVAIAASLMPPLATIGFGIATQSSAIFSGSLILFLANVCLIILGAGLGTIPIALIQKAERK</sequence>
<feature type="transmembrane region" description="Helical" evidence="1">
    <location>
        <begin position="122"/>
        <end position="143"/>
    </location>
</feature>
<dbReference type="InterPro" id="IPR005240">
    <property type="entry name" value="DUF389"/>
</dbReference>
<name>A0A1L8RGU3_9ENTE</name>
<feature type="transmembrane region" description="Helical" evidence="1">
    <location>
        <begin position="183"/>
        <end position="207"/>
    </location>
</feature>
<dbReference type="AlphaFoldDB" id="A0A1L8RGU3"/>
<keyword evidence="3" id="KW-1185">Reference proteome</keyword>
<feature type="transmembrane region" description="Helical" evidence="1">
    <location>
        <begin position="150"/>
        <end position="171"/>
    </location>
</feature>
<dbReference type="PANTHER" id="PTHR20992">
    <property type="entry name" value="AT15442P-RELATED"/>
    <property type="match status" value="1"/>
</dbReference>
<evidence type="ECO:0008006" key="4">
    <source>
        <dbReference type="Google" id="ProtNLM"/>
    </source>
</evidence>
<feature type="transmembrane region" description="Helical" evidence="1">
    <location>
        <begin position="54"/>
        <end position="76"/>
    </location>
</feature>
<dbReference type="Pfam" id="PF04087">
    <property type="entry name" value="DUF389"/>
    <property type="match status" value="1"/>
</dbReference>
<dbReference type="NCBIfam" id="TIGR00341">
    <property type="entry name" value="TIGR00341 family protein"/>
    <property type="match status" value="1"/>
</dbReference>
<proteinExistence type="predicted"/>
<dbReference type="EMBL" id="JXKH01000003">
    <property type="protein sequence ID" value="OJG18999.1"/>
    <property type="molecule type" value="Genomic_DNA"/>
</dbReference>
<evidence type="ECO:0000313" key="2">
    <source>
        <dbReference type="EMBL" id="OJG18999.1"/>
    </source>
</evidence>
<protein>
    <recommendedName>
        <fullName evidence="4">TIGR00341 family protein</fullName>
    </recommendedName>
</protein>